<dbReference type="CDD" id="cd00761">
    <property type="entry name" value="Glyco_tranf_GTA_type"/>
    <property type="match status" value="1"/>
</dbReference>
<comment type="caution">
    <text evidence="2">The sequence shown here is derived from an EMBL/GenBank/DDBJ whole genome shotgun (WGS) entry which is preliminary data.</text>
</comment>
<proteinExistence type="predicted"/>
<dbReference type="SUPFAM" id="SSF53448">
    <property type="entry name" value="Nucleotide-diphospho-sugar transferases"/>
    <property type="match status" value="1"/>
</dbReference>
<evidence type="ECO:0000313" key="2">
    <source>
        <dbReference type="EMBL" id="TSJ92340.1"/>
    </source>
</evidence>
<dbReference type="RefSeq" id="WP_144188454.1">
    <property type="nucleotide sequence ID" value="NZ_VMHL01000001.1"/>
</dbReference>
<dbReference type="PANTHER" id="PTHR22916:SF3">
    <property type="entry name" value="UDP-GLCNAC:BETAGAL BETA-1,3-N-ACETYLGLUCOSAMINYLTRANSFERASE-LIKE PROTEIN 1"/>
    <property type="match status" value="1"/>
</dbReference>
<evidence type="ECO:0000313" key="3">
    <source>
        <dbReference type="Proteomes" id="UP000319138"/>
    </source>
</evidence>
<dbReference type="GO" id="GO:0016758">
    <property type="term" value="F:hexosyltransferase activity"/>
    <property type="evidence" value="ECO:0007669"/>
    <property type="project" value="UniProtKB-ARBA"/>
</dbReference>
<reference evidence="2 3" key="1">
    <citation type="submission" date="2019-07" db="EMBL/GenBank/DDBJ databases">
        <title>Gilliamella genomes.</title>
        <authorList>
            <person name="Zheng H."/>
        </authorList>
    </citation>
    <scope>NUCLEOTIDE SEQUENCE [LARGE SCALE GENOMIC DNA]</scope>
    <source>
        <strain evidence="2 3">W8131</strain>
    </source>
</reference>
<accession>A0A556RTW3</accession>
<dbReference type="PANTHER" id="PTHR22916">
    <property type="entry name" value="GLYCOSYLTRANSFERASE"/>
    <property type="match status" value="1"/>
</dbReference>
<evidence type="ECO:0000259" key="1">
    <source>
        <dbReference type="Pfam" id="PF00535"/>
    </source>
</evidence>
<name>A0A556RTW3_9GAMM</name>
<protein>
    <submittedName>
        <fullName evidence="2">Glycosyltransferase</fullName>
    </submittedName>
</protein>
<organism evidence="2 3">
    <name type="scientific">Gilliamella apicola</name>
    <dbReference type="NCBI Taxonomy" id="1196095"/>
    <lineage>
        <taxon>Bacteria</taxon>
        <taxon>Pseudomonadati</taxon>
        <taxon>Pseudomonadota</taxon>
        <taxon>Gammaproteobacteria</taxon>
        <taxon>Orbales</taxon>
        <taxon>Orbaceae</taxon>
        <taxon>Gilliamella</taxon>
    </lineage>
</organism>
<dbReference type="Proteomes" id="UP000319138">
    <property type="component" value="Unassembled WGS sequence"/>
</dbReference>
<dbReference type="InterPro" id="IPR001173">
    <property type="entry name" value="Glyco_trans_2-like"/>
</dbReference>
<keyword evidence="2" id="KW-0808">Transferase</keyword>
<gene>
    <name evidence="2" type="ORF">FPQ14_03585</name>
</gene>
<sequence>MLPKVSVIVPVYNVEKYLRQCLDSIVCQTLENIEIICVNDGSTDNSYAILKEYANKDSRIQIIDKDNSGYGHSMNLGIQHCTGEYIGIVESDDFVKPEMFEVLYKIAINHDLDVARCHFFTFKQRDGSIKKIDSYDIDSNVLINPQTNLSVFFQWPSVWANIYKRSFIEQNHLKFLETPGASYQDTAFSFKVYACAKKLMLVPEPLIYYRIHEGSSIKSKNKAFCICYEFEEIITFCKNNSLYEKLKFLICYLQYKTYKWNYNRLKMPYRYLFLLYWSKQIKKNKYLYSKINPYFTFKDIKKIQVIKLLPLLYKYCKRL</sequence>
<feature type="domain" description="Glycosyltransferase 2-like" evidence="1">
    <location>
        <begin position="6"/>
        <end position="159"/>
    </location>
</feature>
<dbReference type="Gene3D" id="3.90.550.10">
    <property type="entry name" value="Spore Coat Polysaccharide Biosynthesis Protein SpsA, Chain A"/>
    <property type="match status" value="1"/>
</dbReference>
<dbReference type="Pfam" id="PF00535">
    <property type="entry name" value="Glycos_transf_2"/>
    <property type="match status" value="1"/>
</dbReference>
<dbReference type="AlphaFoldDB" id="A0A556RTW3"/>
<dbReference type="EMBL" id="VMHL01000001">
    <property type="protein sequence ID" value="TSJ92340.1"/>
    <property type="molecule type" value="Genomic_DNA"/>
</dbReference>
<dbReference type="InterPro" id="IPR029044">
    <property type="entry name" value="Nucleotide-diphossugar_trans"/>
</dbReference>